<dbReference type="Pfam" id="PF01965">
    <property type="entry name" value="DJ-1_PfpI"/>
    <property type="match status" value="1"/>
</dbReference>
<gene>
    <name evidence="2" type="ORF">H9868_08435</name>
</gene>
<accession>A0A9D1UPT9</accession>
<dbReference type="Proteomes" id="UP000824192">
    <property type="component" value="Unassembled WGS sequence"/>
</dbReference>
<reference evidence="2" key="1">
    <citation type="journal article" date="2021" name="PeerJ">
        <title>Extensive microbial diversity within the chicken gut microbiome revealed by metagenomics and culture.</title>
        <authorList>
            <person name="Gilroy R."/>
            <person name="Ravi A."/>
            <person name="Getino M."/>
            <person name="Pursley I."/>
            <person name="Horton D.L."/>
            <person name="Alikhan N.F."/>
            <person name="Baker D."/>
            <person name="Gharbi K."/>
            <person name="Hall N."/>
            <person name="Watson M."/>
            <person name="Adriaenssens E.M."/>
            <person name="Foster-Nyarko E."/>
            <person name="Jarju S."/>
            <person name="Secka A."/>
            <person name="Antonio M."/>
            <person name="Oren A."/>
            <person name="Chaudhuri R.R."/>
            <person name="La Ragione R."/>
            <person name="Hildebrand F."/>
            <person name="Pallen M.J."/>
        </authorList>
    </citation>
    <scope>NUCLEOTIDE SEQUENCE</scope>
    <source>
        <strain evidence="2">ChiGjej6B6-1540</strain>
    </source>
</reference>
<dbReference type="PANTHER" id="PTHR48094">
    <property type="entry name" value="PROTEIN/NUCLEIC ACID DEGLYCASE DJ-1-RELATED"/>
    <property type="match status" value="1"/>
</dbReference>
<dbReference type="GO" id="GO:0005737">
    <property type="term" value="C:cytoplasm"/>
    <property type="evidence" value="ECO:0007669"/>
    <property type="project" value="TreeGrafter"/>
</dbReference>
<comment type="caution">
    <text evidence="2">The sequence shown here is derived from an EMBL/GenBank/DDBJ whole genome shotgun (WGS) entry which is preliminary data.</text>
</comment>
<evidence type="ECO:0000313" key="2">
    <source>
        <dbReference type="EMBL" id="HIW94546.1"/>
    </source>
</evidence>
<name>A0A9D1UPT9_9FIRM</name>
<dbReference type="InterPro" id="IPR002818">
    <property type="entry name" value="DJ-1/PfpI"/>
</dbReference>
<dbReference type="AlphaFoldDB" id="A0A9D1UPT9"/>
<proteinExistence type="predicted"/>
<organism evidence="2 3">
    <name type="scientific">Candidatus Flavonifractor merdipullorum</name>
    <dbReference type="NCBI Taxonomy" id="2838590"/>
    <lineage>
        <taxon>Bacteria</taxon>
        <taxon>Bacillati</taxon>
        <taxon>Bacillota</taxon>
        <taxon>Clostridia</taxon>
        <taxon>Eubacteriales</taxon>
        <taxon>Oscillospiraceae</taxon>
        <taxon>Flavonifractor</taxon>
    </lineage>
</organism>
<dbReference type="SUPFAM" id="SSF52317">
    <property type="entry name" value="Class I glutamine amidotransferase-like"/>
    <property type="match status" value="1"/>
</dbReference>
<dbReference type="PANTHER" id="PTHR48094:SF12">
    <property type="entry name" value="PARKINSON DISEASE PROTEIN 7 HOMOLOG"/>
    <property type="match status" value="1"/>
</dbReference>
<dbReference type="EMBL" id="DXGA01000180">
    <property type="protein sequence ID" value="HIW94546.1"/>
    <property type="molecule type" value="Genomic_DNA"/>
</dbReference>
<dbReference type="InterPro" id="IPR029062">
    <property type="entry name" value="Class_I_gatase-like"/>
</dbReference>
<evidence type="ECO:0000259" key="1">
    <source>
        <dbReference type="Pfam" id="PF01965"/>
    </source>
</evidence>
<feature type="domain" description="DJ-1/PfpI" evidence="1">
    <location>
        <begin position="2"/>
        <end position="162"/>
    </location>
</feature>
<dbReference type="InterPro" id="IPR050325">
    <property type="entry name" value="Prot/Nucl_acid_deglycase"/>
</dbReference>
<evidence type="ECO:0000313" key="3">
    <source>
        <dbReference type="Proteomes" id="UP000824192"/>
    </source>
</evidence>
<sequence>MVAILLAAGFEESEALVPADLLRRAGVKVKLVGLDSLQVTGSHGITVTADCVLSQLDQDAAELVFLPGGLKGVANIQNSPAALALIETSCTRGAYLAAICAAPTILARVGILDRRNAVCYPGMEEEMGSAVVQVGSPVVVDGHIITGQAAGSSFPFGLKLVEVLKGRQAAEEVAHAVHYHGTF</sequence>
<reference evidence="2" key="2">
    <citation type="submission" date="2021-04" db="EMBL/GenBank/DDBJ databases">
        <authorList>
            <person name="Gilroy R."/>
        </authorList>
    </citation>
    <scope>NUCLEOTIDE SEQUENCE</scope>
    <source>
        <strain evidence="2">ChiGjej6B6-1540</strain>
    </source>
</reference>
<dbReference type="NCBIfam" id="TIGR01383">
    <property type="entry name" value="not_thiJ"/>
    <property type="match status" value="1"/>
</dbReference>
<dbReference type="CDD" id="cd03135">
    <property type="entry name" value="GATase1_DJ-1"/>
    <property type="match status" value="1"/>
</dbReference>
<dbReference type="Gene3D" id="3.40.50.880">
    <property type="match status" value="1"/>
</dbReference>
<protein>
    <submittedName>
        <fullName evidence="2">DJ-1/PfpI family protein</fullName>
    </submittedName>
</protein>
<dbReference type="InterPro" id="IPR006287">
    <property type="entry name" value="DJ-1"/>
</dbReference>